<proteinExistence type="predicted"/>
<evidence type="ECO:0000313" key="1">
    <source>
        <dbReference type="EMBL" id="KAI5336211.1"/>
    </source>
</evidence>
<protein>
    <submittedName>
        <fullName evidence="1">Uncharacterized protein</fullName>
    </submittedName>
</protein>
<keyword evidence="2" id="KW-1185">Reference proteome</keyword>
<dbReference type="EMBL" id="JAJFAZ020000003">
    <property type="protein sequence ID" value="KAI5336211.1"/>
    <property type="molecule type" value="Genomic_DNA"/>
</dbReference>
<comment type="caution">
    <text evidence="1">The sequence shown here is derived from an EMBL/GenBank/DDBJ whole genome shotgun (WGS) entry which is preliminary data.</text>
</comment>
<dbReference type="AlphaFoldDB" id="A0AAD4W608"/>
<gene>
    <name evidence="1" type="ORF">L3X38_015478</name>
</gene>
<reference evidence="1 2" key="1">
    <citation type="journal article" date="2022" name="G3 (Bethesda)">
        <title>Whole-genome sequence and methylome profiling of the almond [Prunus dulcis (Mill.) D.A. Webb] cultivar 'Nonpareil'.</title>
        <authorList>
            <person name="D'Amico-Willman K.M."/>
            <person name="Ouma W.Z."/>
            <person name="Meulia T."/>
            <person name="Sideli G.M."/>
            <person name="Gradziel T.M."/>
            <person name="Fresnedo-Ramirez J."/>
        </authorList>
    </citation>
    <scope>NUCLEOTIDE SEQUENCE [LARGE SCALE GENOMIC DNA]</scope>
    <source>
        <strain evidence="1">Clone GOH B32 T37-40</strain>
    </source>
</reference>
<accession>A0AAD4W608</accession>
<name>A0AAD4W608_PRUDU</name>
<sequence length="73" mass="7454">MNEKPRGTRILAADSLWQAVSQAILNASVSSVWPSPTAPNDRTSKTPEKLLLGLVASSGGLAESGGGEGGCEM</sequence>
<dbReference type="Proteomes" id="UP001054821">
    <property type="component" value="Chromosome 3"/>
</dbReference>
<evidence type="ECO:0000313" key="2">
    <source>
        <dbReference type="Proteomes" id="UP001054821"/>
    </source>
</evidence>
<organism evidence="1 2">
    <name type="scientific">Prunus dulcis</name>
    <name type="common">Almond</name>
    <name type="synonym">Amygdalus dulcis</name>
    <dbReference type="NCBI Taxonomy" id="3755"/>
    <lineage>
        <taxon>Eukaryota</taxon>
        <taxon>Viridiplantae</taxon>
        <taxon>Streptophyta</taxon>
        <taxon>Embryophyta</taxon>
        <taxon>Tracheophyta</taxon>
        <taxon>Spermatophyta</taxon>
        <taxon>Magnoliopsida</taxon>
        <taxon>eudicotyledons</taxon>
        <taxon>Gunneridae</taxon>
        <taxon>Pentapetalae</taxon>
        <taxon>rosids</taxon>
        <taxon>fabids</taxon>
        <taxon>Rosales</taxon>
        <taxon>Rosaceae</taxon>
        <taxon>Amygdaloideae</taxon>
        <taxon>Amygdaleae</taxon>
        <taxon>Prunus</taxon>
    </lineage>
</organism>